<protein>
    <submittedName>
        <fullName evidence="2">CysZ domain protein</fullName>
    </submittedName>
</protein>
<evidence type="ECO:0000313" key="3">
    <source>
        <dbReference type="Proteomes" id="UP000244334"/>
    </source>
</evidence>
<organism evidence="2 3">
    <name type="scientific">Candidatus Erwinia dacicola</name>
    <dbReference type="NCBI Taxonomy" id="252393"/>
    <lineage>
        <taxon>Bacteria</taxon>
        <taxon>Pseudomonadati</taxon>
        <taxon>Pseudomonadota</taxon>
        <taxon>Gammaproteobacteria</taxon>
        <taxon>Enterobacterales</taxon>
        <taxon>Erwiniaceae</taxon>
        <taxon>Erwinia</taxon>
    </lineage>
</organism>
<sequence length="54" mass="6242">MALAPGWLQWLSYLLWPLVVLSIILVFSYFFSTIANWIAERSALTGRASRLRRS</sequence>
<dbReference type="AlphaFoldDB" id="A0A328TNM7"/>
<dbReference type="Proteomes" id="UP000244334">
    <property type="component" value="Unassembled WGS sequence"/>
</dbReference>
<proteinExistence type="predicted"/>
<reference evidence="2" key="1">
    <citation type="submission" date="2018-04" db="EMBL/GenBank/DDBJ databases">
        <title>Genomes of the Obligate Erwinia dacicola and Facultative Enterobacter sp. OLF Endosymbionts of the Olive Fruit fly, Bactrocera oleae.</title>
        <authorList>
            <person name="Estes A.M."/>
            <person name="Hearn D.J."/>
            <person name="Agarwal S."/>
            <person name="Pierson E.A."/>
            <person name="Dunning-Hotopp J.C."/>
        </authorList>
    </citation>
    <scope>NUCLEOTIDE SEQUENCE [LARGE SCALE GENOMIC DNA]</scope>
    <source>
        <strain evidence="2">Oroville</strain>
    </source>
</reference>
<gene>
    <name evidence="2" type="ORF">ACZ87_02183</name>
</gene>
<keyword evidence="1" id="KW-0812">Transmembrane</keyword>
<feature type="transmembrane region" description="Helical" evidence="1">
    <location>
        <begin position="13"/>
        <end position="39"/>
    </location>
</feature>
<feature type="non-terminal residue" evidence="2">
    <location>
        <position position="54"/>
    </location>
</feature>
<comment type="caution">
    <text evidence="2">The sequence shown here is derived from an EMBL/GenBank/DDBJ whole genome shotgun (WGS) entry which is preliminary data.</text>
</comment>
<keyword evidence="1" id="KW-0472">Membrane</keyword>
<evidence type="ECO:0000256" key="1">
    <source>
        <dbReference type="SAM" id="Phobius"/>
    </source>
</evidence>
<accession>A0A328TNM7</accession>
<keyword evidence="3" id="KW-1185">Reference proteome</keyword>
<name>A0A328TNM7_9GAMM</name>
<dbReference type="EMBL" id="LJAM02000216">
    <property type="protein sequence ID" value="RAP71013.1"/>
    <property type="molecule type" value="Genomic_DNA"/>
</dbReference>
<evidence type="ECO:0000313" key="2">
    <source>
        <dbReference type="EMBL" id="RAP71013.1"/>
    </source>
</evidence>
<keyword evidence="1" id="KW-1133">Transmembrane helix</keyword>